<dbReference type="Proteomes" id="UP000838160">
    <property type="component" value="Unassembled WGS sequence"/>
</dbReference>
<dbReference type="EC" id="3.6.1.41" evidence="5"/>
<evidence type="ECO:0000256" key="4">
    <source>
        <dbReference type="ARBA" id="ARBA00049417"/>
    </source>
</evidence>
<dbReference type="InterPro" id="IPR004843">
    <property type="entry name" value="Calcineurin-like_PHP"/>
</dbReference>
<dbReference type="NCBIfam" id="TIGR00668">
    <property type="entry name" value="apaH"/>
    <property type="match status" value="1"/>
</dbReference>
<feature type="domain" description="Calcineurin-like phosphoesterase" evidence="6">
    <location>
        <begin position="5"/>
        <end position="147"/>
    </location>
</feature>
<dbReference type="GO" id="GO:0008803">
    <property type="term" value="F:bis(5'-nucleosyl)-tetraphosphatase (symmetrical) activity"/>
    <property type="evidence" value="ECO:0007669"/>
    <property type="project" value="UniProtKB-EC"/>
</dbReference>
<comment type="caution">
    <text evidence="7">The sequence shown here is derived from an EMBL/GenBank/DDBJ whole genome shotgun (WGS) entry which is preliminary data.</text>
</comment>
<evidence type="ECO:0000259" key="6">
    <source>
        <dbReference type="Pfam" id="PF00149"/>
    </source>
</evidence>
<dbReference type="Pfam" id="PF00149">
    <property type="entry name" value="Metallophos"/>
    <property type="match status" value="1"/>
</dbReference>
<evidence type="ECO:0000256" key="3">
    <source>
        <dbReference type="ARBA" id="ARBA00022801"/>
    </source>
</evidence>
<sequence length="269" mass="30795">MANYIIGDIQGCLDELQLLLSTAQFDAKQDTLWFAGDLVARGPKSLETLRFIKSLGLSARVCLGNHDLHLIAVSLGLHKAKAKDKTQPILDADDREELLYWLRQQPLLLEHDEFVVCHAGISPQWSLDQAREFANQIQTQLQGEHWQQLITQMYSNQPDYWHPKLSGIELWRYTINAYTRMRFCHTDGHLDMACKLPPEEVEPTSLIPWFKHPQRQTLGKTVLFGHWAALGGYVSDEFIGLDTGCVWGGELTMIRWEDKKLFAQPAIKN</sequence>
<comment type="function">
    <text evidence="1 5">Hydrolyzes diadenosine 5',5'''-P1,P4-tetraphosphate to yield ADP.</text>
</comment>
<dbReference type="CDD" id="cd07422">
    <property type="entry name" value="MPP_ApaH"/>
    <property type="match status" value="1"/>
</dbReference>
<gene>
    <name evidence="5 7" type="primary">apaH</name>
    <name evidence="7" type="ORF">VHP8226_02214</name>
</gene>
<organism evidence="7 8">
    <name type="scientific">Vibrio hippocampi</name>
    <dbReference type="NCBI Taxonomy" id="654686"/>
    <lineage>
        <taxon>Bacteria</taxon>
        <taxon>Pseudomonadati</taxon>
        <taxon>Pseudomonadota</taxon>
        <taxon>Gammaproteobacteria</taxon>
        <taxon>Vibrionales</taxon>
        <taxon>Vibrionaceae</taxon>
        <taxon>Vibrio</taxon>
    </lineage>
</organism>
<dbReference type="Gene3D" id="3.60.21.10">
    <property type="match status" value="1"/>
</dbReference>
<dbReference type="RefSeq" id="WP_237485076.1">
    <property type="nucleotide sequence ID" value="NZ_CAKLCM010000002.1"/>
</dbReference>
<evidence type="ECO:0000256" key="2">
    <source>
        <dbReference type="ARBA" id="ARBA00005419"/>
    </source>
</evidence>
<dbReference type="SUPFAM" id="SSF56300">
    <property type="entry name" value="Metallo-dependent phosphatases"/>
    <property type="match status" value="1"/>
</dbReference>
<dbReference type="InterPro" id="IPR029052">
    <property type="entry name" value="Metallo-depent_PP-like"/>
</dbReference>
<evidence type="ECO:0000256" key="5">
    <source>
        <dbReference type="HAMAP-Rule" id="MF_00199"/>
    </source>
</evidence>
<evidence type="ECO:0000313" key="8">
    <source>
        <dbReference type="Proteomes" id="UP000838160"/>
    </source>
</evidence>
<name>A0ABN8DL51_9VIBR</name>
<keyword evidence="3 5" id="KW-0378">Hydrolase</keyword>
<protein>
    <recommendedName>
        <fullName evidence="5">Bis(5'-nucleosyl)-tetraphosphatase, symmetrical</fullName>
        <ecNumber evidence="5">3.6.1.41</ecNumber>
    </recommendedName>
    <alternativeName>
        <fullName evidence="5">Ap4A hydrolase</fullName>
    </alternativeName>
    <alternativeName>
        <fullName evidence="5">Diadenosine 5',5'''-P1,P4-tetraphosphate pyrophosphohydrolase</fullName>
    </alternativeName>
    <alternativeName>
        <fullName evidence="5">Diadenosine tetraphosphatase</fullName>
    </alternativeName>
</protein>
<dbReference type="PANTHER" id="PTHR40942:SF4">
    <property type="entry name" value="CYTOCHROME C5"/>
    <property type="match status" value="1"/>
</dbReference>
<dbReference type="PANTHER" id="PTHR40942">
    <property type="match status" value="1"/>
</dbReference>
<dbReference type="InterPro" id="IPR004617">
    <property type="entry name" value="ApaH"/>
</dbReference>
<comment type="similarity">
    <text evidence="2 5">Belongs to the Ap4A hydrolase family.</text>
</comment>
<accession>A0ABN8DL51</accession>
<evidence type="ECO:0000313" key="7">
    <source>
        <dbReference type="EMBL" id="CAH0526838.1"/>
    </source>
</evidence>
<keyword evidence="8" id="KW-1185">Reference proteome</keyword>
<dbReference type="NCBIfam" id="NF001204">
    <property type="entry name" value="PRK00166.1"/>
    <property type="match status" value="1"/>
</dbReference>
<dbReference type="EMBL" id="CAKLCM010000002">
    <property type="protein sequence ID" value="CAH0526838.1"/>
    <property type="molecule type" value="Genomic_DNA"/>
</dbReference>
<comment type="catalytic activity">
    <reaction evidence="4 5">
        <text>P(1),P(4)-bis(5'-adenosyl) tetraphosphate + H2O = 2 ADP + 2 H(+)</text>
        <dbReference type="Rhea" id="RHEA:24252"/>
        <dbReference type="ChEBI" id="CHEBI:15377"/>
        <dbReference type="ChEBI" id="CHEBI:15378"/>
        <dbReference type="ChEBI" id="CHEBI:58141"/>
        <dbReference type="ChEBI" id="CHEBI:456216"/>
        <dbReference type="EC" id="3.6.1.41"/>
    </reaction>
</comment>
<evidence type="ECO:0000256" key="1">
    <source>
        <dbReference type="ARBA" id="ARBA00003413"/>
    </source>
</evidence>
<dbReference type="PIRSF" id="PIRSF000903">
    <property type="entry name" value="B5n-ttraPtase_sm"/>
    <property type="match status" value="1"/>
</dbReference>
<dbReference type="HAMAP" id="MF_00199">
    <property type="entry name" value="ApaH"/>
    <property type="match status" value="1"/>
</dbReference>
<proteinExistence type="inferred from homology"/>
<reference evidence="7" key="1">
    <citation type="submission" date="2021-12" db="EMBL/GenBank/DDBJ databases">
        <authorList>
            <person name="Rodrigo-Torres L."/>
            <person name="Arahal R. D."/>
            <person name="Lucena T."/>
        </authorList>
    </citation>
    <scope>NUCLEOTIDE SEQUENCE</scope>
    <source>
        <strain evidence="7">CECT 8226</strain>
    </source>
</reference>